<dbReference type="STRING" id="946362.F2ULI6"/>
<keyword evidence="5" id="KW-0479">Metal-binding</keyword>
<evidence type="ECO:0000259" key="17">
    <source>
        <dbReference type="PROSITE" id="PS51726"/>
    </source>
</evidence>
<dbReference type="GO" id="GO:0005634">
    <property type="term" value="C:nucleus"/>
    <property type="evidence" value="ECO:0007669"/>
    <property type="project" value="UniProtKB-SubCell"/>
</dbReference>
<dbReference type="InterPro" id="IPR036388">
    <property type="entry name" value="WH-like_DNA-bd_sf"/>
</dbReference>
<dbReference type="PANTHER" id="PTHR10615">
    <property type="entry name" value="HISTONE ACETYLTRANSFERASE"/>
    <property type="match status" value="1"/>
</dbReference>
<dbReference type="Proteomes" id="UP000007799">
    <property type="component" value="Unassembled WGS sequence"/>
</dbReference>
<dbReference type="InterPro" id="IPR050603">
    <property type="entry name" value="MYST_HAT"/>
</dbReference>
<dbReference type="GO" id="GO:0000724">
    <property type="term" value="P:double-strand break repair via homologous recombination"/>
    <property type="evidence" value="ECO:0007669"/>
    <property type="project" value="TreeGrafter"/>
</dbReference>
<evidence type="ECO:0000256" key="9">
    <source>
        <dbReference type="ARBA" id="ARBA00022990"/>
    </source>
</evidence>
<dbReference type="FunFam" id="3.30.60.60:FF:000001">
    <property type="entry name" value="Histone acetyltransferase"/>
    <property type="match status" value="1"/>
</dbReference>
<dbReference type="Gene3D" id="1.10.10.10">
    <property type="entry name" value="Winged helix-like DNA-binding domain superfamily/Winged helix DNA-binding domain"/>
    <property type="match status" value="1"/>
</dbReference>
<keyword evidence="7" id="KW-0863">Zinc-finger</keyword>
<dbReference type="Pfam" id="PF11717">
    <property type="entry name" value="Tudor-knot"/>
    <property type="match status" value="1"/>
</dbReference>
<evidence type="ECO:0000256" key="16">
    <source>
        <dbReference type="SAM" id="MobiDB-lite"/>
    </source>
</evidence>
<dbReference type="Pfam" id="PF17772">
    <property type="entry name" value="zf-MYST"/>
    <property type="match status" value="1"/>
</dbReference>
<dbReference type="SMART" id="SM00298">
    <property type="entry name" value="CHROMO"/>
    <property type="match status" value="1"/>
</dbReference>
<dbReference type="GO" id="GO:0006355">
    <property type="term" value="P:regulation of DNA-templated transcription"/>
    <property type="evidence" value="ECO:0007669"/>
    <property type="project" value="InterPro"/>
</dbReference>
<dbReference type="InterPro" id="IPR000953">
    <property type="entry name" value="Chromo/chromo_shadow_dom"/>
</dbReference>
<dbReference type="Gene3D" id="2.30.30.140">
    <property type="match status" value="1"/>
</dbReference>
<dbReference type="InterPro" id="IPR040706">
    <property type="entry name" value="Zf-MYST"/>
</dbReference>
<sequence length="362" mass="41882">MATEQQKHHQIDVQAKLAVLRSINVDTVDGCSAQCQMSDGTWHEAEILAHKFVKGLRKYYVHYKKFNKRLDEWVPETRVKIQELKAPEPKKDDKKPPGKNKKRKQAETKTPNKKPSKDGSEKKKSQPTGSLRSSTHDHGVARIKNLEEIEIGDCRVKPWYFSPYPECLSEVEVVYICEFCLKYCKDEYSFRRHKSKCTLRHPPGTEIYRKDNLQFFELDGRKHQTYCQNLCLLSKLFLDHKTVELDTHPFLFYVMCKVDEYGSHIVGYFSKEKDSDENNLACILTLPQYQRMGFGKLLIEFSYALSQEEGKAGGPEKPLSDLGLLSYRSYWSQAILELLRDTTEPISIADIAELTSLLTLPF</sequence>
<evidence type="ECO:0000256" key="8">
    <source>
        <dbReference type="ARBA" id="ARBA00022833"/>
    </source>
</evidence>
<dbReference type="PROSITE" id="PS51726">
    <property type="entry name" value="MYST_HAT"/>
    <property type="match status" value="1"/>
</dbReference>
<dbReference type="SUPFAM" id="SSF54160">
    <property type="entry name" value="Chromo domain-like"/>
    <property type="match status" value="1"/>
</dbReference>
<dbReference type="KEGG" id="sre:PTSG_09620"/>
<comment type="subcellular location">
    <subcellularLocation>
        <location evidence="1">Nucleus</location>
    </subcellularLocation>
</comment>
<dbReference type="EMBL" id="GL832980">
    <property type="protein sequence ID" value="EGD77985.1"/>
    <property type="molecule type" value="Genomic_DNA"/>
</dbReference>
<accession>F2ULI6</accession>
<evidence type="ECO:0000256" key="12">
    <source>
        <dbReference type="ARBA" id="ARBA00023204"/>
    </source>
</evidence>
<reference evidence="18" key="1">
    <citation type="submission" date="2009-08" db="EMBL/GenBank/DDBJ databases">
        <title>Annotation of Salpingoeca rosetta.</title>
        <authorList>
            <consortium name="The Broad Institute Genome Sequencing Platform"/>
            <person name="Russ C."/>
            <person name="Cuomo C."/>
            <person name="Burger G."/>
            <person name="Gray M.W."/>
            <person name="Holland P.W.H."/>
            <person name="King N."/>
            <person name="Lang F.B.F."/>
            <person name="Roger A.J."/>
            <person name="Ruiz-Trillo I."/>
            <person name="Young S.K."/>
            <person name="Zeng Q."/>
            <person name="Gargeya S."/>
            <person name="Alvarado L."/>
            <person name="Berlin A."/>
            <person name="Chapman S.B."/>
            <person name="Chen Z."/>
            <person name="Freedman E."/>
            <person name="Gellesch M."/>
            <person name="Goldberg J."/>
            <person name="Griggs A."/>
            <person name="Gujja S."/>
            <person name="Heilman E."/>
            <person name="Heiman D."/>
            <person name="Howarth C."/>
            <person name="Mehta T."/>
            <person name="Neiman D."/>
            <person name="Pearson M."/>
            <person name="Roberts A."/>
            <person name="Saif S."/>
            <person name="Shea T."/>
            <person name="Shenoy N."/>
            <person name="Sisk P."/>
            <person name="Stolte C."/>
            <person name="Sykes S."/>
            <person name="White J."/>
            <person name="Yandava C."/>
            <person name="Haas B."/>
            <person name="Nusbaum C."/>
            <person name="Birren B."/>
        </authorList>
    </citation>
    <scope>NUCLEOTIDE SEQUENCE [LARGE SCALE GENOMIC DNA]</scope>
    <source>
        <strain evidence="18">ATCC 50818</strain>
    </source>
</reference>
<dbReference type="GO" id="GO:0035267">
    <property type="term" value="C:NuA4 histone acetyltransferase complex"/>
    <property type="evidence" value="ECO:0007669"/>
    <property type="project" value="TreeGrafter"/>
</dbReference>
<dbReference type="InParanoid" id="F2ULI6"/>
<keyword evidence="11" id="KW-0804">Transcription</keyword>
<evidence type="ECO:0000256" key="2">
    <source>
        <dbReference type="ARBA" id="ARBA00010107"/>
    </source>
</evidence>
<dbReference type="FunFam" id="3.40.630.30:FF:000002">
    <property type="entry name" value="Histone acetyltransferase"/>
    <property type="match status" value="1"/>
</dbReference>
<dbReference type="PANTHER" id="PTHR10615:SF219">
    <property type="entry name" value="HISTONE ACETYLTRANSFERASE KAT5"/>
    <property type="match status" value="1"/>
</dbReference>
<keyword evidence="12" id="KW-0234">DNA repair</keyword>
<feature type="domain" description="MYST-type HAT" evidence="17">
    <location>
        <begin position="141"/>
        <end position="362"/>
    </location>
</feature>
<dbReference type="OMA" id="CWKTGVA"/>
<organism evidence="19">
    <name type="scientific">Salpingoeca rosetta (strain ATCC 50818 / BSB-021)</name>
    <dbReference type="NCBI Taxonomy" id="946362"/>
    <lineage>
        <taxon>Eukaryota</taxon>
        <taxon>Choanoflagellata</taxon>
        <taxon>Craspedida</taxon>
        <taxon>Salpingoecidae</taxon>
        <taxon>Salpingoeca</taxon>
    </lineage>
</organism>
<evidence type="ECO:0000313" key="19">
    <source>
        <dbReference type="Proteomes" id="UP000007799"/>
    </source>
</evidence>
<dbReference type="Pfam" id="PF01853">
    <property type="entry name" value="MOZ_SAS"/>
    <property type="match status" value="1"/>
</dbReference>
<dbReference type="InterPro" id="IPR025995">
    <property type="entry name" value="Tudor-knot"/>
</dbReference>
<feature type="compositionally biased region" description="Basic and acidic residues" evidence="16">
    <location>
        <begin position="84"/>
        <end position="96"/>
    </location>
</feature>
<evidence type="ECO:0000256" key="4">
    <source>
        <dbReference type="ARBA" id="ARBA00022679"/>
    </source>
</evidence>
<keyword evidence="10" id="KW-0805">Transcription regulation</keyword>
<dbReference type="RefSeq" id="XP_004990047.1">
    <property type="nucleotide sequence ID" value="XM_004989990.1"/>
</dbReference>
<dbReference type="GO" id="GO:0008270">
    <property type="term" value="F:zinc ion binding"/>
    <property type="evidence" value="ECO:0007669"/>
    <property type="project" value="UniProtKB-KW"/>
</dbReference>
<comment type="similarity">
    <text evidence="2">Belongs to the MYST (SAS/MOZ) family.</text>
</comment>
<keyword evidence="19" id="KW-1185">Reference proteome</keyword>
<keyword evidence="8" id="KW-0862">Zinc</keyword>
<evidence type="ECO:0000256" key="1">
    <source>
        <dbReference type="ARBA" id="ARBA00004123"/>
    </source>
</evidence>
<dbReference type="CDD" id="cd04301">
    <property type="entry name" value="NAT_SF"/>
    <property type="match status" value="1"/>
</dbReference>
<keyword evidence="6" id="KW-0227">DNA damage</keyword>
<evidence type="ECO:0000256" key="11">
    <source>
        <dbReference type="ARBA" id="ARBA00023163"/>
    </source>
</evidence>
<evidence type="ECO:0000256" key="7">
    <source>
        <dbReference type="ARBA" id="ARBA00022771"/>
    </source>
</evidence>
<evidence type="ECO:0000256" key="5">
    <source>
        <dbReference type="ARBA" id="ARBA00022723"/>
    </source>
</evidence>
<evidence type="ECO:0000256" key="15">
    <source>
        <dbReference type="PIRSR" id="PIRSR602717-51"/>
    </source>
</evidence>
<gene>
    <name evidence="18" type="ORF">PTSG_09620</name>
</gene>
<feature type="region of interest" description="Disordered" evidence="16">
    <location>
        <begin position="84"/>
        <end position="137"/>
    </location>
</feature>
<name>F2ULI6_SALR5</name>
<proteinExistence type="inferred from homology"/>
<keyword evidence="13" id="KW-0539">Nucleus</keyword>
<dbReference type="GO" id="GO:0046972">
    <property type="term" value="F:histone H4K16 acetyltransferase activity"/>
    <property type="evidence" value="ECO:0007669"/>
    <property type="project" value="TreeGrafter"/>
</dbReference>
<evidence type="ECO:0000256" key="3">
    <source>
        <dbReference type="ARBA" id="ARBA00013184"/>
    </source>
</evidence>
<evidence type="ECO:0000313" key="18">
    <source>
        <dbReference type="EMBL" id="EGD77985.1"/>
    </source>
</evidence>
<dbReference type="Gene3D" id="3.40.630.30">
    <property type="match status" value="1"/>
</dbReference>
<dbReference type="AlphaFoldDB" id="F2ULI6"/>
<dbReference type="Gene3D" id="3.30.60.60">
    <property type="entry name" value="N-acetyl transferase-like"/>
    <property type="match status" value="1"/>
</dbReference>
<feature type="active site" description="Proton donor/acceptor" evidence="15">
    <location>
        <position position="316"/>
    </location>
</feature>
<dbReference type="InterPro" id="IPR016181">
    <property type="entry name" value="Acyl_CoA_acyltransferase"/>
</dbReference>
<keyword evidence="4" id="KW-0808">Transferase</keyword>
<evidence type="ECO:0000256" key="13">
    <source>
        <dbReference type="ARBA" id="ARBA00023242"/>
    </source>
</evidence>
<dbReference type="InterPro" id="IPR016197">
    <property type="entry name" value="Chromo-like_dom_sf"/>
</dbReference>
<protein>
    <recommendedName>
        <fullName evidence="3">histone acetyltransferase</fullName>
        <ecNumber evidence="3">2.3.1.48</ecNumber>
    </recommendedName>
</protein>
<keyword evidence="14" id="KW-0012">Acyltransferase</keyword>
<evidence type="ECO:0000256" key="6">
    <source>
        <dbReference type="ARBA" id="ARBA00022763"/>
    </source>
</evidence>
<dbReference type="EC" id="2.3.1.48" evidence="3"/>
<dbReference type="eggNOG" id="KOG2747">
    <property type="taxonomic scope" value="Eukaryota"/>
</dbReference>
<keyword evidence="9" id="KW-0007">Acetylation</keyword>
<dbReference type="InterPro" id="IPR002717">
    <property type="entry name" value="HAT_MYST-type"/>
</dbReference>
<feature type="compositionally biased region" description="Basic and acidic residues" evidence="16">
    <location>
        <begin position="115"/>
        <end position="124"/>
    </location>
</feature>
<evidence type="ECO:0000256" key="14">
    <source>
        <dbReference type="ARBA" id="ARBA00023315"/>
    </source>
</evidence>
<dbReference type="OrthoDB" id="787137at2759"/>
<dbReference type="SUPFAM" id="SSF55729">
    <property type="entry name" value="Acyl-CoA N-acyltransferases (Nat)"/>
    <property type="match status" value="1"/>
</dbReference>
<dbReference type="GeneID" id="16070599"/>
<evidence type="ECO:0000256" key="10">
    <source>
        <dbReference type="ARBA" id="ARBA00023015"/>
    </source>
</evidence>